<reference evidence="1 2" key="1">
    <citation type="submission" date="2019-03" db="EMBL/GenBank/DDBJ databases">
        <title>First draft genome of Liparis tanakae, snailfish: a comprehensive survey of snailfish specific genes.</title>
        <authorList>
            <person name="Kim W."/>
            <person name="Song I."/>
            <person name="Jeong J.-H."/>
            <person name="Kim D."/>
            <person name="Kim S."/>
            <person name="Ryu S."/>
            <person name="Song J.Y."/>
            <person name="Lee S.K."/>
        </authorList>
    </citation>
    <scope>NUCLEOTIDE SEQUENCE [LARGE SCALE GENOMIC DNA]</scope>
    <source>
        <tissue evidence="1">Muscle</tissue>
    </source>
</reference>
<name>A0A4Z2G521_9TELE</name>
<dbReference type="Proteomes" id="UP000314294">
    <property type="component" value="Unassembled WGS sequence"/>
</dbReference>
<proteinExistence type="predicted"/>
<accession>A0A4Z2G521</accession>
<evidence type="ECO:0000313" key="2">
    <source>
        <dbReference type="Proteomes" id="UP000314294"/>
    </source>
</evidence>
<protein>
    <submittedName>
        <fullName evidence="1">Uncharacterized protein</fullName>
    </submittedName>
</protein>
<gene>
    <name evidence="1" type="ORF">EYF80_041449</name>
</gene>
<dbReference type="AlphaFoldDB" id="A0A4Z2G521"/>
<dbReference type="EMBL" id="SRLO01000701">
    <property type="protein sequence ID" value="TNN48331.1"/>
    <property type="molecule type" value="Genomic_DNA"/>
</dbReference>
<comment type="caution">
    <text evidence="1">The sequence shown here is derived from an EMBL/GenBank/DDBJ whole genome shotgun (WGS) entry which is preliminary data.</text>
</comment>
<sequence length="93" mass="10532">MAYDILKVIGTRHRRHDCLTVVAPAVGDEALAYEALAYEALAYEALAYEDLAAAAKWAVRYGLRCAEEEEERTRGREDKRKMLLATTLNTSRR</sequence>
<keyword evidence="2" id="KW-1185">Reference proteome</keyword>
<organism evidence="1 2">
    <name type="scientific">Liparis tanakae</name>
    <name type="common">Tanaka's snailfish</name>
    <dbReference type="NCBI Taxonomy" id="230148"/>
    <lineage>
        <taxon>Eukaryota</taxon>
        <taxon>Metazoa</taxon>
        <taxon>Chordata</taxon>
        <taxon>Craniata</taxon>
        <taxon>Vertebrata</taxon>
        <taxon>Euteleostomi</taxon>
        <taxon>Actinopterygii</taxon>
        <taxon>Neopterygii</taxon>
        <taxon>Teleostei</taxon>
        <taxon>Neoteleostei</taxon>
        <taxon>Acanthomorphata</taxon>
        <taxon>Eupercaria</taxon>
        <taxon>Perciformes</taxon>
        <taxon>Cottioidei</taxon>
        <taxon>Cottales</taxon>
        <taxon>Liparidae</taxon>
        <taxon>Liparis</taxon>
    </lineage>
</organism>
<evidence type="ECO:0000313" key="1">
    <source>
        <dbReference type="EMBL" id="TNN48331.1"/>
    </source>
</evidence>